<protein>
    <submittedName>
        <fullName evidence="2">Uncharacterized protein LOC142173632</fullName>
    </submittedName>
</protein>
<keyword evidence="1" id="KW-1185">Reference proteome</keyword>
<organism evidence="1 2">
    <name type="scientific">Nicotiana tabacum</name>
    <name type="common">Common tobacco</name>
    <dbReference type="NCBI Taxonomy" id="4097"/>
    <lineage>
        <taxon>Eukaryota</taxon>
        <taxon>Viridiplantae</taxon>
        <taxon>Streptophyta</taxon>
        <taxon>Embryophyta</taxon>
        <taxon>Tracheophyta</taxon>
        <taxon>Spermatophyta</taxon>
        <taxon>Magnoliopsida</taxon>
        <taxon>eudicotyledons</taxon>
        <taxon>Gunneridae</taxon>
        <taxon>Pentapetalae</taxon>
        <taxon>asterids</taxon>
        <taxon>lamiids</taxon>
        <taxon>Solanales</taxon>
        <taxon>Solanaceae</taxon>
        <taxon>Nicotianoideae</taxon>
        <taxon>Nicotianeae</taxon>
        <taxon>Nicotiana</taxon>
    </lineage>
</organism>
<dbReference type="Proteomes" id="UP000790787">
    <property type="component" value="Chromosome 19"/>
</dbReference>
<gene>
    <name evidence="2" type="primary">LOC142173632</name>
</gene>
<sequence>MVKSKKIEVFDLLLKDIMDSHALFDGKVVVFGGDFRQTLHLTENMRIKSDPAFCKYLMRIGNGIEKVNCDNKIEIPDSIVIPFTFEEESLDELLKITYLNVSTFFSDSPSVTSPIILTIKNDFIDELNDMLIAKFSFTTKKYVAIDETVERTDQSQFEDFLHTLNPPGLLSYKLTLKKIIQLY</sequence>
<evidence type="ECO:0000313" key="2">
    <source>
        <dbReference type="RefSeq" id="XP_075095359.1"/>
    </source>
</evidence>
<name>A0AC58TDP7_TOBAC</name>
<reference evidence="1" key="1">
    <citation type="journal article" date="2014" name="Nat. Commun.">
        <title>The tobacco genome sequence and its comparison with those of tomato and potato.</title>
        <authorList>
            <person name="Sierro N."/>
            <person name="Battey J.N."/>
            <person name="Ouadi S."/>
            <person name="Bakaher N."/>
            <person name="Bovet L."/>
            <person name="Willig A."/>
            <person name="Goepfert S."/>
            <person name="Peitsch M.C."/>
            <person name="Ivanov N.V."/>
        </authorList>
    </citation>
    <scope>NUCLEOTIDE SEQUENCE [LARGE SCALE GENOMIC DNA]</scope>
</reference>
<proteinExistence type="predicted"/>
<reference evidence="2" key="2">
    <citation type="submission" date="2025-08" db="UniProtKB">
        <authorList>
            <consortium name="RefSeq"/>
        </authorList>
    </citation>
    <scope>IDENTIFICATION</scope>
    <source>
        <tissue evidence="2">Leaf</tissue>
    </source>
</reference>
<accession>A0AC58TDP7</accession>
<dbReference type="RefSeq" id="XP_075095359.1">
    <property type="nucleotide sequence ID" value="XM_075239258.1"/>
</dbReference>
<evidence type="ECO:0000313" key="1">
    <source>
        <dbReference type="Proteomes" id="UP000790787"/>
    </source>
</evidence>